<dbReference type="EMBL" id="HG994368">
    <property type="protein sequence ID" value="CAF1874196.1"/>
    <property type="molecule type" value="Genomic_DNA"/>
</dbReference>
<keyword evidence="4" id="KW-1185">Reference proteome</keyword>
<organism evidence="3 4">
    <name type="scientific">Brassica napus</name>
    <name type="common">Rape</name>
    <dbReference type="NCBI Taxonomy" id="3708"/>
    <lineage>
        <taxon>Eukaryota</taxon>
        <taxon>Viridiplantae</taxon>
        <taxon>Streptophyta</taxon>
        <taxon>Embryophyta</taxon>
        <taxon>Tracheophyta</taxon>
        <taxon>Spermatophyta</taxon>
        <taxon>Magnoliopsida</taxon>
        <taxon>eudicotyledons</taxon>
        <taxon>Gunneridae</taxon>
        <taxon>Pentapetalae</taxon>
        <taxon>rosids</taxon>
        <taxon>malvids</taxon>
        <taxon>Brassicales</taxon>
        <taxon>Brassicaceae</taxon>
        <taxon>Brassiceae</taxon>
        <taxon>Brassica</taxon>
    </lineage>
</organism>
<dbReference type="Proteomes" id="UP001295469">
    <property type="component" value="Chromosome C04"/>
</dbReference>
<evidence type="ECO:0000256" key="1">
    <source>
        <dbReference type="SAM" id="MobiDB-lite"/>
    </source>
</evidence>
<reference evidence="3" key="2">
    <citation type="submission" date="2014-06" db="EMBL/GenBank/DDBJ databases">
        <authorList>
            <person name="Genoscope - CEA"/>
        </authorList>
    </citation>
    <scope>NUCLEOTIDE SEQUENCE</scope>
</reference>
<reference evidence="3 4" key="1">
    <citation type="journal article" date="2014" name="Science">
        <title>Plant genetics. Early allopolyploid evolution in the post-Neolithic Brassica napus oilseed genome.</title>
        <authorList>
            <person name="Chalhoub B."/>
            <person name="Denoeud F."/>
            <person name="Liu S."/>
            <person name="Parkin I.A."/>
            <person name="Tang H."/>
            <person name="Wang X."/>
            <person name="Chiquet J."/>
            <person name="Belcram H."/>
            <person name="Tong C."/>
            <person name="Samans B."/>
            <person name="Correa M."/>
            <person name="Da Silva C."/>
            <person name="Just J."/>
            <person name="Falentin C."/>
            <person name="Koh C.S."/>
            <person name="Le Clainche I."/>
            <person name="Bernard M."/>
            <person name="Bento P."/>
            <person name="Noel B."/>
            <person name="Labadie K."/>
            <person name="Alberti A."/>
            <person name="Charles M."/>
            <person name="Arnaud D."/>
            <person name="Guo H."/>
            <person name="Daviaud C."/>
            <person name="Alamery S."/>
            <person name="Jabbari K."/>
            <person name="Zhao M."/>
            <person name="Edger P.P."/>
            <person name="Chelaifa H."/>
            <person name="Tack D."/>
            <person name="Lassalle G."/>
            <person name="Mestiri I."/>
            <person name="Schnel N."/>
            <person name="Le Paslier M.C."/>
            <person name="Fan G."/>
            <person name="Renault V."/>
            <person name="Bayer P.E."/>
            <person name="Golicz A.A."/>
            <person name="Manoli S."/>
            <person name="Lee T.H."/>
            <person name="Thi V.H."/>
            <person name="Chalabi S."/>
            <person name="Hu Q."/>
            <person name="Fan C."/>
            <person name="Tollenaere R."/>
            <person name="Lu Y."/>
            <person name="Battail C."/>
            <person name="Shen J."/>
            <person name="Sidebottom C.H."/>
            <person name="Wang X."/>
            <person name="Canaguier A."/>
            <person name="Chauveau A."/>
            <person name="Berard A."/>
            <person name="Deniot G."/>
            <person name="Guan M."/>
            <person name="Liu Z."/>
            <person name="Sun F."/>
            <person name="Lim Y.P."/>
            <person name="Lyons E."/>
            <person name="Town C.D."/>
            <person name="Bancroft I."/>
            <person name="Wang X."/>
            <person name="Meng J."/>
            <person name="Ma J."/>
            <person name="Pires J.C."/>
            <person name="King G.J."/>
            <person name="Brunel D."/>
            <person name="Delourme R."/>
            <person name="Renard M."/>
            <person name="Aury J.M."/>
            <person name="Adams K.L."/>
            <person name="Batley J."/>
            <person name="Snowdon R.J."/>
            <person name="Tost J."/>
            <person name="Edwards D."/>
            <person name="Zhou Y."/>
            <person name="Hua W."/>
            <person name="Sharpe A.G."/>
            <person name="Paterson A.H."/>
            <person name="Guan C."/>
            <person name="Wincker P."/>
        </authorList>
    </citation>
    <scope>NUCLEOTIDE SEQUENCE [LARGE SCALE GENOMIC DNA]</scope>
    <source>
        <strain evidence="4">cv. Darmor-bzh</strain>
    </source>
</reference>
<name>A0A078GSF9_BRANA</name>
<dbReference type="PaxDb" id="3708-A0A078GSF9"/>
<evidence type="ECO:0000313" key="2">
    <source>
        <dbReference type="EMBL" id="CAF1874196.1"/>
    </source>
</evidence>
<dbReference type="AlphaFoldDB" id="A0A078GSF9"/>
<evidence type="ECO:0000313" key="4">
    <source>
        <dbReference type="Proteomes" id="UP000028999"/>
    </source>
</evidence>
<reference evidence="2" key="3">
    <citation type="submission" date="2021-01" db="EMBL/GenBank/DDBJ databases">
        <authorList>
            <consortium name="Genoscope - CEA"/>
            <person name="William W."/>
        </authorList>
    </citation>
    <scope>NUCLEOTIDE SEQUENCE</scope>
</reference>
<evidence type="ECO:0000313" key="3">
    <source>
        <dbReference type="EMBL" id="CDY27518.1"/>
    </source>
</evidence>
<proteinExistence type="predicted"/>
<gene>
    <name evidence="3" type="primary">BnaC04g51590D</name>
    <name evidence="2" type="ORF">DARMORV10_C04P72460.1</name>
    <name evidence="3" type="ORF">GSBRNA2T00038193001</name>
</gene>
<dbReference type="EMBL" id="LK032205">
    <property type="protein sequence ID" value="CDY27518.1"/>
    <property type="molecule type" value="Genomic_DNA"/>
</dbReference>
<dbReference type="Gramene" id="CDY27518">
    <property type="protein sequence ID" value="CDY27518"/>
    <property type="gene ID" value="GSBRNA2T00038193001"/>
</dbReference>
<sequence length="66" mass="7468">MKNGVVAVNSRDQVLAAKEQCRRRFPSREEDVCGQVLTRRSLPRNHPSRDSDACGRRQTHSVSFAT</sequence>
<accession>A0A078GSF9</accession>
<protein>
    <submittedName>
        <fullName evidence="2">(rape) hypothetical protein</fullName>
    </submittedName>
    <submittedName>
        <fullName evidence="3">BnaC04g51590D protein</fullName>
    </submittedName>
</protein>
<dbReference type="Proteomes" id="UP000028999">
    <property type="component" value="Unassembled WGS sequence"/>
</dbReference>
<feature type="region of interest" description="Disordered" evidence="1">
    <location>
        <begin position="38"/>
        <end position="66"/>
    </location>
</feature>